<comment type="subcellular location">
    <subcellularLocation>
        <location evidence="1">Membrane</location>
        <topology evidence="1">Multi-pass membrane protein</topology>
    </subcellularLocation>
</comment>
<accession>A0A917FW00</accession>
<dbReference type="GO" id="GO:0005886">
    <property type="term" value="C:plasma membrane"/>
    <property type="evidence" value="ECO:0007669"/>
    <property type="project" value="TreeGrafter"/>
</dbReference>
<keyword evidence="5 6" id="KW-0472">Membrane</keyword>
<organism evidence="8 9">
    <name type="scientific">Lysinibacillus alkalisoli</name>
    <dbReference type="NCBI Taxonomy" id="1911548"/>
    <lineage>
        <taxon>Bacteria</taxon>
        <taxon>Bacillati</taxon>
        <taxon>Bacillota</taxon>
        <taxon>Bacilli</taxon>
        <taxon>Bacillales</taxon>
        <taxon>Bacillaceae</taxon>
        <taxon>Lysinibacillus</taxon>
    </lineage>
</organism>
<keyword evidence="2 6" id="KW-0812">Transmembrane</keyword>
<evidence type="ECO:0000256" key="3">
    <source>
        <dbReference type="ARBA" id="ARBA00022748"/>
    </source>
</evidence>
<feature type="transmembrane region" description="Helical" evidence="6">
    <location>
        <begin position="330"/>
        <end position="354"/>
    </location>
</feature>
<evidence type="ECO:0000313" key="8">
    <source>
        <dbReference type="EMBL" id="GGG10319.1"/>
    </source>
</evidence>
<evidence type="ECO:0000256" key="6">
    <source>
        <dbReference type="SAM" id="Phobius"/>
    </source>
</evidence>
<dbReference type="EMBL" id="BMJT01000001">
    <property type="protein sequence ID" value="GGG10319.1"/>
    <property type="molecule type" value="Genomic_DNA"/>
</dbReference>
<evidence type="ECO:0000256" key="2">
    <source>
        <dbReference type="ARBA" id="ARBA00022692"/>
    </source>
</evidence>
<feature type="transmembrane region" description="Helical" evidence="6">
    <location>
        <begin position="133"/>
        <end position="157"/>
    </location>
</feature>
<feature type="transmembrane region" description="Helical" evidence="6">
    <location>
        <begin position="73"/>
        <end position="89"/>
    </location>
</feature>
<protein>
    <submittedName>
        <fullName evidence="8">C-type cytochrome biogenesis protein CcsB</fullName>
    </submittedName>
</protein>
<evidence type="ECO:0000256" key="4">
    <source>
        <dbReference type="ARBA" id="ARBA00022989"/>
    </source>
</evidence>
<feature type="domain" description="Cytochrome c assembly protein" evidence="7">
    <location>
        <begin position="67"/>
        <end position="355"/>
    </location>
</feature>
<comment type="caution">
    <text evidence="8">The sequence shown here is derived from an EMBL/GenBank/DDBJ whole genome shotgun (WGS) entry which is preliminary data.</text>
</comment>
<feature type="transmembrane region" description="Helical" evidence="6">
    <location>
        <begin position="303"/>
        <end position="321"/>
    </location>
</feature>
<dbReference type="PANTHER" id="PTHR30071">
    <property type="entry name" value="HEME EXPORTER PROTEIN C"/>
    <property type="match status" value="1"/>
</dbReference>
<dbReference type="GO" id="GO:0020037">
    <property type="term" value="F:heme binding"/>
    <property type="evidence" value="ECO:0007669"/>
    <property type="project" value="InterPro"/>
</dbReference>
<feature type="transmembrane region" description="Helical" evidence="6">
    <location>
        <begin position="96"/>
        <end position="113"/>
    </location>
</feature>
<dbReference type="PANTHER" id="PTHR30071:SF1">
    <property type="entry name" value="CYTOCHROME B_B6 PROTEIN-RELATED"/>
    <property type="match status" value="1"/>
</dbReference>
<evidence type="ECO:0000313" key="9">
    <source>
        <dbReference type="Proteomes" id="UP000616608"/>
    </source>
</evidence>
<dbReference type="AlphaFoldDB" id="A0A917FW00"/>
<dbReference type="InterPro" id="IPR017562">
    <property type="entry name" value="Cyt_c_biogenesis_CcsA"/>
</dbReference>
<keyword evidence="4 6" id="KW-1133">Transmembrane helix</keyword>
<dbReference type="NCBIfam" id="TIGR03144">
    <property type="entry name" value="cytochr_II_ccsB"/>
    <property type="match status" value="1"/>
</dbReference>
<feature type="transmembrane region" description="Helical" evidence="6">
    <location>
        <begin position="222"/>
        <end position="240"/>
    </location>
</feature>
<dbReference type="InterPro" id="IPR002541">
    <property type="entry name" value="Cyt_c_assembly"/>
</dbReference>
<keyword evidence="9" id="KW-1185">Reference proteome</keyword>
<dbReference type="Proteomes" id="UP000616608">
    <property type="component" value="Unassembled WGS sequence"/>
</dbReference>
<reference evidence="8" key="2">
    <citation type="submission" date="2020-09" db="EMBL/GenBank/DDBJ databases">
        <authorList>
            <person name="Sun Q."/>
            <person name="Zhou Y."/>
        </authorList>
    </citation>
    <scope>NUCLEOTIDE SEQUENCE</scope>
    <source>
        <strain evidence="8">CGMCC 1.15760</strain>
    </source>
</reference>
<gene>
    <name evidence="8" type="primary">resC</name>
    <name evidence="8" type="ORF">GCM10007425_00840</name>
</gene>
<name>A0A917FW00_9BACI</name>
<evidence type="ECO:0000259" key="7">
    <source>
        <dbReference type="Pfam" id="PF01578"/>
    </source>
</evidence>
<dbReference type="GO" id="GO:0017004">
    <property type="term" value="P:cytochrome complex assembly"/>
    <property type="evidence" value="ECO:0007669"/>
    <property type="project" value="UniProtKB-KW"/>
</dbReference>
<keyword evidence="3" id="KW-0201">Cytochrome c-type biogenesis</keyword>
<dbReference type="Pfam" id="PF01578">
    <property type="entry name" value="Cytochrom_C_asm"/>
    <property type="match status" value="1"/>
</dbReference>
<feature type="transmembrane region" description="Helical" evidence="6">
    <location>
        <begin position="268"/>
        <end position="288"/>
    </location>
</feature>
<evidence type="ECO:0000256" key="1">
    <source>
        <dbReference type="ARBA" id="ARBA00004141"/>
    </source>
</evidence>
<feature type="transmembrane region" description="Helical" evidence="6">
    <location>
        <begin position="36"/>
        <end position="61"/>
    </location>
</feature>
<evidence type="ECO:0000256" key="5">
    <source>
        <dbReference type="ARBA" id="ARBA00023136"/>
    </source>
</evidence>
<proteinExistence type="predicted"/>
<dbReference type="InterPro" id="IPR045062">
    <property type="entry name" value="Cyt_c_biogenesis_CcsA/CcmC"/>
</dbReference>
<feature type="transmembrane region" description="Helical" evidence="6">
    <location>
        <begin position="169"/>
        <end position="187"/>
    </location>
</feature>
<reference evidence="8" key="1">
    <citation type="journal article" date="2014" name="Int. J. Syst. Evol. Microbiol.">
        <title>Complete genome sequence of Corynebacterium casei LMG S-19264T (=DSM 44701T), isolated from a smear-ripened cheese.</title>
        <authorList>
            <consortium name="US DOE Joint Genome Institute (JGI-PGF)"/>
            <person name="Walter F."/>
            <person name="Albersmeier A."/>
            <person name="Kalinowski J."/>
            <person name="Ruckert C."/>
        </authorList>
    </citation>
    <scope>NUCLEOTIDE SEQUENCE</scope>
    <source>
        <strain evidence="8">CGMCC 1.15760</strain>
    </source>
</reference>
<sequence>MNFITISTQLLFLSFILLLLSLIPLGFVVRNKTPRMLFLAHSFIYSTIICQLLFIMTRWIGVGHAPVSNMYEFMTFFGILFLLVSLFIYQHYKQIAILLFSATIAIIIIGYGATFSHDASPLIPALQSHWLAVHVITVALSSAILSISFITSLLCLLQKIDRNKHPKAHIALECILFQLVVVIGYIINQLVVARFITPTILAYDNSGLFHAPQWLDIHKANTLLLAYGTGFLLYIGLRIIGKKTIVGILQPFTVTLSPQTLDDITYQAILIGFPLFSLGGLVFAMIWAQQAWGRFWGWDPKEVWALITWLFYAGLLHFRFVKEADEEKTAWLAIIGFALIIFNQVFVNLIIAGLHSYA</sequence>
<dbReference type="RefSeq" id="WP_188613039.1">
    <property type="nucleotide sequence ID" value="NZ_BMJT01000001.1"/>
</dbReference>
<feature type="transmembrane region" description="Helical" evidence="6">
    <location>
        <begin position="6"/>
        <end position="29"/>
    </location>
</feature>